<reference evidence="5 6" key="1">
    <citation type="journal article" date="2021" name="Sci. Rep.">
        <title>Genome sequencing of the multicellular alga Astrephomene provides insights into convergent evolution of germ-soma differentiation.</title>
        <authorList>
            <person name="Yamashita S."/>
            <person name="Yamamoto K."/>
            <person name="Matsuzaki R."/>
            <person name="Suzuki S."/>
            <person name="Yamaguchi H."/>
            <person name="Hirooka S."/>
            <person name="Minakuchi Y."/>
            <person name="Miyagishima S."/>
            <person name="Kawachi M."/>
            <person name="Toyoda A."/>
            <person name="Nozaki H."/>
        </authorList>
    </citation>
    <scope>NUCLEOTIDE SEQUENCE [LARGE SCALE GENOMIC DNA]</scope>
    <source>
        <strain evidence="5 6">NIES-4017</strain>
    </source>
</reference>
<dbReference type="AlphaFoldDB" id="A0AAD3E4U7"/>
<evidence type="ECO:0000256" key="1">
    <source>
        <dbReference type="ARBA" id="ARBA00022737"/>
    </source>
</evidence>
<dbReference type="PROSITE" id="PS50297">
    <property type="entry name" value="ANK_REP_REGION"/>
    <property type="match status" value="2"/>
</dbReference>
<dbReference type="InterPro" id="IPR002110">
    <property type="entry name" value="Ankyrin_rpt"/>
</dbReference>
<comment type="caution">
    <text evidence="5">The sequence shown here is derived from an EMBL/GenBank/DDBJ whole genome shotgun (WGS) entry which is preliminary data.</text>
</comment>
<feature type="compositionally biased region" description="Low complexity" evidence="4">
    <location>
        <begin position="74"/>
        <end position="88"/>
    </location>
</feature>
<evidence type="ECO:0000313" key="6">
    <source>
        <dbReference type="Proteomes" id="UP001054857"/>
    </source>
</evidence>
<evidence type="ECO:0000313" key="5">
    <source>
        <dbReference type="EMBL" id="GFR52508.1"/>
    </source>
</evidence>
<dbReference type="Gene3D" id="1.25.40.20">
    <property type="entry name" value="Ankyrin repeat-containing domain"/>
    <property type="match status" value="1"/>
</dbReference>
<dbReference type="Pfam" id="PF00023">
    <property type="entry name" value="Ank"/>
    <property type="match status" value="1"/>
</dbReference>
<evidence type="ECO:0000256" key="4">
    <source>
        <dbReference type="SAM" id="MobiDB-lite"/>
    </source>
</evidence>
<feature type="repeat" description="ANK" evidence="3">
    <location>
        <begin position="267"/>
        <end position="300"/>
    </location>
</feature>
<dbReference type="SMART" id="SM00248">
    <property type="entry name" value="ANK"/>
    <property type="match status" value="3"/>
</dbReference>
<dbReference type="Pfam" id="PF12796">
    <property type="entry name" value="Ank_2"/>
    <property type="match status" value="1"/>
</dbReference>
<feature type="region of interest" description="Disordered" evidence="4">
    <location>
        <begin position="47"/>
        <end position="88"/>
    </location>
</feature>
<evidence type="ECO:0000256" key="2">
    <source>
        <dbReference type="ARBA" id="ARBA00023043"/>
    </source>
</evidence>
<dbReference type="PROSITE" id="PS50088">
    <property type="entry name" value="ANK_REPEAT"/>
    <property type="match status" value="3"/>
</dbReference>
<proteinExistence type="predicted"/>
<dbReference type="EMBL" id="BMAR01000065">
    <property type="protein sequence ID" value="GFR52508.1"/>
    <property type="molecule type" value="Genomic_DNA"/>
</dbReference>
<dbReference type="PANTHER" id="PTHR24198">
    <property type="entry name" value="ANKYRIN REPEAT AND PROTEIN KINASE DOMAIN-CONTAINING PROTEIN"/>
    <property type="match status" value="1"/>
</dbReference>
<accession>A0AAD3E4U7</accession>
<keyword evidence="1" id="KW-0677">Repeat</keyword>
<keyword evidence="2 3" id="KW-0040">ANK repeat</keyword>
<dbReference type="PANTHER" id="PTHR24198:SF165">
    <property type="entry name" value="ANKYRIN REPEAT-CONTAINING PROTEIN-RELATED"/>
    <property type="match status" value="1"/>
</dbReference>
<keyword evidence="6" id="KW-1185">Reference proteome</keyword>
<feature type="repeat" description="ANK" evidence="3">
    <location>
        <begin position="234"/>
        <end position="266"/>
    </location>
</feature>
<dbReference type="Proteomes" id="UP001054857">
    <property type="component" value="Unassembled WGS sequence"/>
</dbReference>
<feature type="compositionally biased region" description="Gly residues" evidence="4">
    <location>
        <begin position="1"/>
        <end position="13"/>
    </location>
</feature>
<dbReference type="SUPFAM" id="SSF48403">
    <property type="entry name" value="Ankyrin repeat"/>
    <property type="match status" value="1"/>
</dbReference>
<evidence type="ECO:0000256" key="3">
    <source>
        <dbReference type="PROSITE-ProRule" id="PRU00023"/>
    </source>
</evidence>
<sequence>ARGSCGGDAGGGNNDTDRASPSPLVETRSGLLRSQQLAASIRRTDSCIPSRCAKEEEGEHVLAPPETPKQQQLSEPASEPTAAPAPSSLVQLSKRHLAAATAIVKPGGKGDTDAAIRAVGEEPGEREDVKQPAAACSAGRGSPVPPADGAVVLTEEEGKLMRLVDQEPEEYALLDESKLEHIKYYVDRNVALLKTRDGRGFTPLHLACYRGRVDVVSLLLSYKKHMEVDAATPEGITPLMLACGKGCLEAIEMLLEAGANMECETKEGWRAAHFASFSGHVETAIVLLRKRGANLSARTRGELCGIPAGSTPHEIFRKVDGHVGSGPAIPAVRALAAGN</sequence>
<feature type="region of interest" description="Disordered" evidence="4">
    <location>
        <begin position="1"/>
        <end position="31"/>
    </location>
</feature>
<protein>
    <submittedName>
        <fullName evidence="5">Uncharacterized protein</fullName>
    </submittedName>
</protein>
<dbReference type="InterPro" id="IPR036770">
    <property type="entry name" value="Ankyrin_rpt-contain_sf"/>
</dbReference>
<organism evidence="5 6">
    <name type="scientific">Astrephomene gubernaculifera</name>
    <dbReference type="NCBI Taxonomy" id="47775"/>
    <lineage>
        <taxon>Eukaryota</taxon>
        <taxon>Viridiplantae</taxon>
        <taxon>Chlorophyta</taxon>
        <taxon>core chlorophytes</taxon>
        <taxon>Chlorophyceae</taxon>
        <taxon>CS clade</taxon>
        <taxon>Chlamydomonadales</taxon>
        <taxon>Astrephomenaceae</taxon>
        <taxon>Astrephomene</taxon>
    </lineage>
</organism>
<gene>
    <name evidence="5" type="ORF">Agub_g15083</name>
</gene>
<feature type="repeat" description="ANK" evidence="3">
    <location>
        <begin position="199"/>
        <end position="231"/>
    </location>
</feature>
<dbReference type="PRINTS" id="PR01415">
    <property type="entry name" value="ANKYRIN"/>
</dbReference>
<name>A0AAD3E4U7_9CHLO</name>
<feature type="non-terminal residue" evidence="5">
    <location>
        <position position="339"/>
    </location>
</feature>